<keyword evidence="2" id="KW-1185">Reference proteome</keyword>
<sequence length="628" mass="68630">MGIRSVASRGAPVTDPSGEGAILVCWQLFKALCQSYKSDGSSTEDTDLTSYGYLAHVRKVGSEALKAAAASVRNDSFSVVIANRTGSSQNQDPSSPAAVAHLVSLEGIGPSFKPSSDAELVTNCSLFSWTFNHTLQDDQVEFENALKAIGKPASGLEWLRPSQDRYAGLLSALEADRQRVGKRIRDGYSLARYRTLSGEETLALQRGALIPTLPSANTALNKPIHLFSTQLQILDTEVGLVDNSYTAAWNLGKANALADEKFLSALVRLRTTIYKRALLAVKAEVMGSQDGVPAVLERLISATDSLLKLSDAKKDNKLKWSSSVSPERDDSLSIWGDKMRAKFAHAINTETNKLGQSLSAELYDGQNDPSSSDWAAVVACVYDALFLANIPWYHLFMEPSSLPPNSIRFFYVDATWLNAYLDGALSIGNHVEGDQDSVPISGLLLRPPLVADFEDLGIHAPRRPDDSQVPILRRVKLAPDILLALFDRALTSTEFPQGIESCQPPHEQCFLAYNRKIEDGNIEMAYRNITTKPTSSDNVHMEPIAERVSKPSKTILNSQYGIILAENLAKDVYDFLTQRANTTFSGRAPSSALLALHLSYMLVKLNLTLPAPDPTHVVSDFQVTMLEV</sequence>
<proteinExistence type="predicted"/>
<protein>
    <submittedName>
        <fullName evidence="1">Uncharacterized protein</fullName>
    </submittedName>
</protein>
<accession>A0A9P5E620</accession>
<gene>
    <name evidence="1" type="ORF">FAGAP_13035</name>
</gene>
<organism evidence="1 2">
    <name type="scientific">Fusarium agapanthi</name>
    <dbReference type="NCBI Taxonomy" id="1803897"/>
    <lineage>
        <taxon>Eukaryota</taxon>
        <taxon>Fungi</taxon>
        <taxon>Dikarya</taxon>
        <taxon>Ascomycota</taxon>
        <taxon>Pezizomycotina</taxon>
        <taxon>Sordariomycetes</taxon>
        <taxon>Hypocreomycetidae</taxon>
        <taxon>Hypocreales</taxon>
        <taxon>Nectriaceae</taxon>
        <taxon>Fusarium</taxon>
        <taxon>Fusarium fujikuroi species complex</taxon>
    </lineage>
</organism>
<dbReference type="AlphaFoldDB" id="A0A9P5E620"/>
<evidence type="ECO:0000313" key="2">
    <source>
        <dbReference type="Proteomes" id="UP000737391"/>
    </source>
</evidence>
<comment type="caution">
    <text evidence="1">The sequence shown here is derived from an EMBL/GenBank/DDBJ whole genome shotgun (WGS) entry which is preliminary data.</text>
</comment>
<dbReference type="EMBL" id="LUFC02001561">
    <property type="protein sequence ID" value="KAF4473521.1"/>
    <property type="molecule type" value="Genomic_DNA"/>
</dbReference>
<reference evidence="1" key="1">
    <citation type="submission" date="2020-01" db="EMBL/GenBank/DDBJ databases">
        <title>Identification and distribution of gene clusters putatively required for synthesis of sphingolipid metabolism inhibitors in phylogenetically diverse species of the filamentous fungus Fusarium.</title>
        <authorList>
            <person name="Kim H.-S."/>
            <person name="Busman M."/>
            <person name="Brown D.W."/>
            <person name="Divon H."/>
            <person name="Uhlig S."/>
            <person name="Proctor R.H."/>
        </authorList>
    </citation>
    <scope>NUCLEOTIDE SEQUENCE</scope>
    <source>
        <strain evidence="1">NRRL 31653</strain>
    </source>
</reference>
<evidence type="ECO:0000313" key="1">
    <source>
        <dbReference type="EMBL" id="KAF4473521.1"/>
    </source>
</evidence>
<name>A0A9P5E620_9HYPO</name>
<dbReference type="Proteomes" id="UP000737391">
    <property type="component" value="Unassembled WGS sequence"/>
</dbReference>
<dbReference type="OrthoDB" id="3029913at2759"/>